<accession>A0A6J4Q0N0</accession>
<feature type="compositionally biased region" description="Basic residues" evidence="1">
    <location>
        <begin position="164"/>
        <end position="178"/>
    </location>
</feature>
<feature type="compositionally biased region" description="Basic and acidic residues" evidence="1">
    <location>
        <begin position="75"/>
        <end position="84"/>
    </location>
</feature>
<dbReference type="EC" id="6.3.4.18" evidence="2"/>
<feature type="compositionally biased region" description="Basic residues" evidence="1">
    <location>
        <begin position="7"/>
        <end position="17"/>
    </location>
</feature>
<dbReference type="GO" id="GO:0034028">
    <property type="term" value="F:5-(carboxyamino)imidazole ribonucleotide synthase activity"/>
    <property type="evidence" value="ECO:0007669"/>
    <property type="project" value="UniProtKB-EC"/>
</dbReference>
<feature type="non-terminal residue" evidence="2">
    <location>
        <position position="1"/>
    </location>
</feature>
<gene>
    <name evidence="2" type="ORF">AVDCRST_MAG55-2547</name>
</gene>
<dbReference type="EMBL" id="CADCUZ010000123">
    <property type="protein sequence ID" value="CAA9429466.1"/>
    <property type="molecule type" value="Genomic_DNA"/>
</dbReference>
<dbReference type="AlphaFoldDB" id="A0A6J4Q0N0"/>
<feature type="compositionally biased region" description="Gly residues" evidence="1">
    <location>
        <begin position="85"/>
        <end position="96"/>
    </location>
</feature>
<feature type="compositionally biased region" description="Basic residues" evidence="1">
    <location>
        <begin position="324"/>
        <end position="344"/>
    </location>
</feature>
<keyword evidence="2" id="KW-0436">Ligase</keyword>
<reference evidence="2" key="1">
    <citation type="submission" date="2020-02" db="EMBL/GenBank/DDBJ databases">
        <authorList>
            <person name="Meier V. D."/>
        </authorList>
    </citation>
    <scope>NUCLEOTIDE SEQUENCE</scope>
    <source>
        <strain evidence="2">AVDCRST_MAG55</strain>
    </source>
</reference>
<organism evidence="2">
    <name type="scientific">uncultured Rubrobacteraceae bacterium</name>
    <dbReference type="NCBI Taxonomy" id="349277"/>
    <lineage>
        <taxon>Bacteria</taxon>
        <taxon>Bacillati</taxon>
        <taxon>Actinomycetota</taxon>
        <taxon>Rubrobacteria</taxon>
        <taxon>Rubrobacterales</taxon>
        <taxon>Rubrobacteraceae</taxon>
        <taxon>environmental samples</taxon>
    </lineage>
</organism>
<sequence length="385" mass="41270">ERTAPARCRRRRARGRPARPDADARSPKDGLPGTRLLPRRRQPGGPGLQPRVGRPLRRPGGRPRVWPLRGRRHLGVREHTRRDGGGVVFPGAGAAGAPGAPNHTEPVAGEGVPAGGRVPGGGLSGGGGPGLARRRGRGGRGSRGAQDGGLRLRRQRADEDLDPRRRRCGLGRPRRRGRAGGVGGLRDGDLRGGLPRARRVVRPLRGSAEHPPQAHPGPDGRAGRGAARGRAGGSGYHGRHLRGAGRGGSGLRRVLPCCRGRTPRQRDRAEAPQLGALDHRGRGHLPVRAAAPRRLRPAARQHPPRRTRRDGEPPRRSLDGRRAGLARRPRRPRCLPPPLRKKGTPPRPQNGPPNRTRLHARRGGTEGSGRAKRRAPEGRAGGRKL</sequence>
<name>A0A6J4Q0N0_9ACTN</name>
<feature type="region of interest" description="Disordered" evidence="1">
    <location>
        <begin position="1"/>
        <end position="385"/>
    </location>
</feature>
<feature type="compositionally biased region" description="Low complexity" evidence="1">
    <location>
        <begin position="97"/>
        <end position="111"/>
    </location>
</feature>
<feature type="non-terminal residue" evidence="2">
    <location>
        <position position="385"/>
    </location>
</feature>
<evidence type="ECO:0000256" key="1">
    <source>
        <dbReference type="SAM" id="MobiDB-lite"/>
    </source>
</evidence>
<protein>
    <submittedName>
        <fullName evidence="2">N5-carboxyaminoimidazole ribonucleotide synthase</fullName>
        <ecNumber evidence="2">6.3.4.18</ecNumber>
    </submittedName>
</protein>
<feature type="compositionally biased region" description="Basic residues" evidence="1">
    <location>
        <begin position="281"/>
        <end position="308"/>
    </location>
</feature>
<feature type="compositionally biased region" description="Basic and acidic residues" evidence="1">
    <location>
        <begin position="309"/>
        <end position="322"/>
    </location>
</feature>
<feature type="compositionally biased region" description="Gly residues" evidence="1">
    <location>
        <begin position="112"/>
        <end position="130"/>
    </location>
</feature>
<proteinExistence type="predicted"/>
<evidence type="ECO:0000313" key="2">
    <source>
        <dbReference type="EMBL" id="CAA9429466.1"/>
    </source>
</evidence>
<feature type="compositionally biased region" description="Basic and acidic residues" evidence="1">
    <location>
        <begin position="18"/>
        <end position="28"/>
    </location>
</feature>